<sequence>MRLSATATETSTVTLLFLLFGAAILLVAVEEEHILTVGVVGVGAYSVAGKTALVTGSAGGIGKGIAKALADKGAKIIVHYHTRETEARAFSKELGPERCLGVVHCDFRNISSIPSFFGRVRDLCRSAAAEEDDDSGSGASTFYASKLDILVNNAGAITKLALEDDDENLTVWQNTMAVNLHAPNLLGKLFAGQFREGNEDDDSCTATNESDNNNNSNNRNVDGVILNVGSIHGDRSNEYMGAYAASKAALESLTRTQAIEYGRIGSNNNSINNSSNTIRVNLIAPGIVPVERTEQFFRENPQVLESWTDRIPLGRAGTVEQVAAASLAMIENEWVTGAVWQIDGGMMARGNMPQRDRP</sequence>
<dbReference type="SUPFAM" id="SSF51735">
    <property type="entry name" value="NAD(P)-binding Rossmann-fold domains"/>
    <property type="match status" value="1"/>
</dbReference>
<dbReference type="PANTHER" id="PTHR43639:SF1">
    <property type="entry name" value="SHORT-CHAIN DEHYDROGENASE_REDUCTASE FAMILY PROTEIN"/>
    <property type="match status" value="1"/>
</dbReference>
<dbReference type="InterPro" id="IPR020904">
    <property type="entry name" value="Sc_DH/Rdtase_CS"/>
</dbReference>
<accession>A0A7S4AEX0</accession>
<feature type="compositionally biased region" description="Low complexity" evidence="4">
    <location>
        <begin position="208"/>
        <end position="220"/>
    </location>
</feature>
<dbReference type="InterPro" id="IPR036291">
    <property type="entry name" value="NAD(P)-bd_dom_sf"/>
</dbReference>
<dbReference type="CDD" id="cd05233">
    <property type="entry name" value="SDR_c"/>
    <property type="match status" value="1"/>
</dbReference>
<dbReference type="GO" id="GO:0016491">
    <property type="term" value="F:oxidoreductase activity"/>
    <property type="evidence" value="ECO:0007669"/>
    <property type="project" value="UniProtKB-KW"/>
</dbReference>
<comment type="similarity">
    <text evidence="1 3">Belongs to the short-chain dehydrogenases/reductases (SDR) family.</text>
</comment>
<keyword evidence="2" id="KW-0560">Oxidoreductase</keyword>
<organism evidence="6">
    <name type="scientific">Pseudo-nitzschia australis</name>
    <dbReference type="NCBI Taxonomy" id="44445"/>
    <lineage>
        <taxon>Eukaryota</taxon>
        <taxon>Sar</taxon>
        <taxon>Stramenopiles</taxon>
        <taxon>Ochrophyta</taxon>
        <taxon>Bacillariophyta</taxon>
        <taxon>Bacillariophyceae</taxon>
        <taxon>Bacillariophycidae</taxon>
        <taxon>Bacillariales</taxon>
        <taxon>Bacillariaceae</taxon>
        <taxon>Pseudo-nitzschia</taxon>
    </lineage>
</organism>
<proteinExistence type="inferred from homology"/>
<keyword evidence="5" id="KW-0812">Transmembrane</keyword>
<dbReference type="AlphaFoldDB" id="A0A7S4AEX0"/>
<evidence type="ECO:0000256" key="2">
    <source>
        <dbReference type="ARBA" id="ARBA00023002"/>
    </source>
</evidence>
<feature type="transmembrane region" description="Helical" evidence="5">
    <location>
        <begin position="12"/>
        <end position="29"/>
    </location>
</feature>
<dbReference type="EMBL" id="HBIX01006935">
    <property type="protein sequence ID" value="CAE0712696.1"/>
    <property type="molecule type" value="Transcribed_RNA"/>
</dbReference>
<evidence type="ECO:0000256" key="3">
    <source>
        <dbReference type="RuleBase" id="RU000363"/>
    </source>
</evidence>
<keyword evidence="5" id="KW-1133">Transmembrane helix</keyword>
<dbReference type="Gene3D" id="3.40.50.720">
    <property type="entry name" value="NAD(P)-binding Rossmann-like Domain"/>
    <property type="match status" value="1"/>
</dbReference>
<name>A0A7S4AEX0_9STRA</name>
<evidence type="ECO:0000256" key="4">
    <source>
        <dbReference type="SAM" id="MobiDB-lite"/>
    </source>
</evidence>
<evidence type="ECO:0008006" key="7">
    <source>
        <dbReference type="Google" id="ProtNLM"/>
    </source>
</evidence>
<dbReference type="PANTHER" id="PTHR43639">
    <property type="entry name" value="OXIDOREDUCTASE, SHORT-CHAIN DEHYDROGENASE/REDUCTASE FAMILY (AFU_ORTHOLOGUE AFUA_5G02870)"/>
    <property type="match status" value="1"/>
</dbReference>
<dbReference type="Pfam" id="PF00106">
    <property type="entry name" value="adh_short"/>
    <property type="match status" value="1"/>
</dbReference>
<protein>
    <recommendedName>
        <fullName evidence="7">Ketoreductase (KR) domain-containing protein</fullName>
    </recommendedName>
</protein>
<dbReference type="PRINTS" id="PR00081">
    <property type="entry name" value="GDHRDH"/>
</dbReference>
<dbReference type="InterPro" id="IPR002347">
    <property type="entry name" value="SDR_fam"/>
</dbReference>
<evidence type="ECO:0000256" key="5">
    <source>
        <dbReference type="SAM" id="Phobius"/>
    </source>
</evidence>
<feature type="region of interest" description="Disordered" evidence="4">
    <location>
        <begin position="198"/>
        <end position="221"/>
    </location>
</feature>
<keyword evidence="5" id="KW-0472">Membrane</keyword>
<reference evidence="6" key="1">
    <citation type="submission" date="2021-01" db="EMBL/GenBank/DDBJ databases">
        <authorList>
            <person name="Corre E."/>
            <person name="Pelletier E."/>
            <person name="Niang G."/>
            <person name="Scheremetjew M."/>
            <person name="Finn R."/>
            <person name="Kale V."/>
            <person name="Holt S."/>
            <person name="Cochrane G."/>
            <person name="Meng A."/>
            <person name="Brown T."/>
            <person name="Cohen L."/>
        </authorList>
    </citation>
    <scope>NUCLEOTIDE SEQUENCE</scope>
    <source>
        <strain evidence="6">10249 10 AB</strain>
    </source>
</reference>
<dbReference type="Pfam" id="PF13561">
    <property type="entry name" value="adh_short_C2"/>
    <property type="match status" value="1"/>
</dbReference>
<dbReference type="PRINTS" id="PR00080">
    <property type="entry name" value="SDRFAMILY"/>
</dbReference>
<gene>
    <name evidence="6" type="ORF">PAUS00366_LOCUS5448</name>
</gene>
<dbReference type="PROSITE" id="PS00061">
    <property type="entry name" value="ADH_SHORT"/>
    <property type="match status" value="1"/>
</dbReference>
<evidence type="ECO:0000313" key="6">
    <source>
        <dbReference type="EMBL" id="CAE0712696.1"/>
    </source>
</evidence>
<evidence type="ECO:0000256" key="1">
    <source>
        <dbReference type="ARBA" id="ARBA00006484"/>
    </source>
</evidence>